<dbReference type="GO" id="GO:0003677">
    <property type="term" value="F:DNA binding"/>
    <property type="evidence" value="ECO:0007669"/>
    <property type="project" value="InterPro"/>
</dbReference>
<evidence type="ECO:0000313" key="3">
    <source>
        <dbReference type="Proteomes" id="UP001178281"/>
    </source>
</evidence>
<accession>A0AA90NAL6</accession>
<dbReference type="SUPFAM" id="SSF82607">
    <property type="entry name" value="YbaB-like"/>
    <property type="match status" value="1"/>
</dbReference>
<organism evidence="2 3">
    <name type="scientific">Tsukamurella strandjordii</name>
    <dbReference type="NCBI Taxonomy" id="147577"/>
    <lineage>
        <taxon>Bacteria</taxon>
        <taxon>Bacillati</taxon>
        <taxon>Actinomycetota</taxon>
        <taxon>Actinomycetes</taxon>
        <taxon>Mycobacteriales</taxon>
        <taxon>Tsukamurellaceae</taxon>
        <taxon>Tsukamurella</taxon>
    </lineage>
</organism>
<feature type="compositionally biased region" description="Basic and acidic residues" evidence="1">
    <location>
        <begin position="138"/>
        <end position="151"/>
    </location>
</feature>
<dbReference type="Pfam" id="PF02575">
    <property type="entry name" value="YbaB_DNA_bd"/>
    <property type="match status" value="1"/>
</dbReference>
<sequence length="157" mass="17218">MTDDFFASMAEDLKAQAATFQTVRAELEAMTAEVRSPDQAVTVCVAGDGTVRRVTLHPISRHLEPEALGSSIALTTNRALEHVQEKMHRRLSAAQEARRRVTAGLNRDDIRLGDAIDEFVAASERPPSPAERVAPAQRGDRYAGRPLEERPGGFLSR</sequence>
<dbReference type="EMBL" id="JAUTIX010000003">
    <property type="protein sequence ID" value="MDP0398125.1"/>
    <property type="molecule type" value="Genomic_DNA"/>
</dbReference>
<dbReference type="Gene3D" id="3.30.1310.10">
    <property type="entry name" value="Nucleoid-associated protein YbaB-like domain"/>
    <property type="match status" value="1"/>
</dbReference>
<keyword evidence="3" id="KW-1185">Reference proteome</keyword>
<dbReference type="InterPro" id="IPR036894">
    <property type="entry name" value="YbaB-like_sf"/>
</dbReference>
<dbReference type="InterPro" id="IPR004401">
    <property type="entry name" value="YbaB/EbfC"/>
</dbReference>
<proteinExistence type="predicted"/>
<dbReference type="AlphaFoldDB" id="A0AA90NAL6"/>
<reference evidence="2" key="1">
    <citation type="submission" date="2023-08" db="EMBL/GenBank/DDBJ databases">
        <title>The draft genome of Tsukamurella strandjordii strain 050030.</title>
        <authorList>
            <person name="Zhao F."/>
            <person name="Feng Y."/>
            <person name="Zong Z."/>
        </authorList>
    </citation>
    <scope>NUCLEOTIDE SEQUENCE</scope>
    <source>
        <strain evidence="2">050030</strain>
    </source>
</reference>
<evidence type="ECO:0000256" key="1">
    <source>
        <dbReference type="SAM" id="MobiDB-lite"/>
    </source>
</evidence>
<gene>
    <name evidence="2" type="ORF">Q7X28_09315</name>
</gene>
<dbReference type="Proteomes" id="UP001178281">
    <property type="component" value="Unassembled WGS sequence"/>
</dbReference>
<feature type="region of interest" description="Disordered" evidence="1">
    <location>
        <begin position="120"/>
        <end position="157"/>
    </location>
</feature>
<evidence type="ECO:0000313" key="2">
    <source>
        <dbReference type="EMBL" id="MDP0398125.1"/>
    </source>
</evidence>
<comment type="caution">
    <text evidence="2">The sequence shown here is derived from an EMBL/GenBank/DDBJ whole genome shotgun (WGS) entry which is preliminary data.</text>
</comment>
<protein>
    <submittedName>
        <fullName evidence="2">YbaB/EbfC family nucleoid-associated protein</fullName>
    </submittedName>
</protein>
<dbReference type="RefSeq" id="WP_305111089.1">
    <property type="nucleotide sequence ID" value="NZ_JAUTIX010000003.1"/>
</dbReference>
<name>A0AA90NAL6_9ACTN</name>